<name>X0PE21_9LACO</name>
<dbReference type="STRING" id="1423734.FC83_GL000586"/>
<dbReference type="eggNOG" id="ENOG5030B6C">
    <property type="taxonomic scope" value="Bacteria"/>
</dbReference>
<proteinExistence type="predicted"/>
<comment type="caution">
    <text evidence="1">The sequence shown here is derived from an EMBL/GenBank/DDBJ whole genome shotgun (WGS) entry which is preliminary data.</text>
</comment>
<dbReference type="Proteomes" id="UP000051236">
    <property type="component" value="Unassembled WGS sequence"/>
</dbReference>
<dbReference type="PATRIC" id="fig|1423734.3.peg.592"/>
<accession>X0PE21</accession>
<evidence type="ECO:0000313" key="2">
    <source>
        <dbReference type="Proteomes" id="UP000051236"/>
    </source>
</evidence>
<protein>
    <submittedName>
        <fullName evidence="1">Uncharacterized protein</fullName>
    </submittedName>
</protein>
<reference evidence="1 2" key="1">
    <citation type="journal article" date="2015" name="Genome Announc.">
        <title>Expanding the biotechnology potential of lactobacilli through comparative genomics of 213 strains and associated genera.</title>
        <authorList>
            <person name="Sun Z."/>
            <person name="Harris H.M."/>
            <person name="McCann A."/>
            <person name="Guo C."/>
            <person name="Argimon S."/>
            <person name="Zhang W."/>
            <person name="Yang X."/>
            <person name="Jeffery I.B."/>
            <person name="Cooney J.C."/>
            <person name="Kagawa T.F."/>
            <person name="Liu W."/>
            <person name="Song Y."/>
            <person name="Salvetti E."/>
            <person name="Wrobel A."/>
            <person name="Rasinkangas P."/>
            <person name="Parkhill J."/>
            <person name="Rea M.C."/>
            <person name="O'Sullivan O."/>
            <person name="Ritari J."/>
            <person name="Douillard F.P."/>
            <person name="Paul Ross R."/>
            <person name="Yang R."/>
            <person name="Briner A.E."/>
            <person name="Felis G.E."/>
            <person name="de Vos W.M."/>
            <person name="Barrangou R."/>
            <person name="Klaenhammer T.R."/>
            <person name="Caufield P.W."/>
            <person name="Cui Y."/>
            <person name="Zhang H."/>
            <person name="O'Toole P.W."/>
        </authorList>
    </citation>
    <scope>NUCLEOTIDE SEQUENCE [LARGE SCALE GENOMIC DNA]</scope>
    <source>
        <strain evidence="1 2">DSM 18527</strain>
    </source>
</reference>
<dbReference type="RefSeq" id="WP_035452057.1">
    <property type="nucleotide sequence ID" value="NZ_AZGA01000077.1"/>
</dbReference>
<evidence type="ECO:0000313" key="1">
    <source>
        <dbReference type="EMBL" id="KRM31525.1"/>
    </source>
</evidence>
<sequence>MRVFTVQLPAVMRQLQGQGIVYSVFQKAIPQQRHWHDFKRPYQFIYQNYAQQKHYTFGWNQGLFWAFDRFDYFSGGYYRVMAANRASRYLLTLDIPDEICLAFSSDAWNSCLNHGNLLQRHAQKPEGYDWSLMFATNAAQIMAADYRLFYPEDAAESDEALVGAVREVVFPYIREKWVQKAKHFRGKRSLF</sequence>
<keyword evidence="2" id="KW-1185">Reference proteome</keyword>
<dbReference type="EMBL" id="AZGA01000077">
    <property type="protein sequence ID" value="KRM31525.1"/>
    <property type="molecule type" value="Genomic_DNA"/>
</dbReference>
<organism evidence="1 2">
    <name type="scientific">Agrilactobacillus composti DSM 18527 = JCM 14202</name>
    <dbReference type="NCBI Taxonomy" id="1423734"/>
    <lineage>
        <taxon>Bacteria</taxon>
        <taxon>Bacillati</taxon>
        <taxon>Bacillota</taxon>
        <taxon>Bacilli</taxon>
        <taxon>Lactobacillales</taxon>
        <taxon>Lactobacillaceae</taxon>
        <taxon>Agrilactobacillus</taxon>
    </lineage>
</organism>
<dbReference type="OrthoDB" id="2322873at2"/>
<gene>
    <name evidence="1" type="ORF">FC83_GL000586</name>
</gene>
<dbReference type="AlphaFoldDB" id="X0PE21"/>